<gene>
    <name evidence="1" type="ORF">LRS37_03420</name>
</gene>
<name>A0ABS8QGK6_9BACI</name>
<dbReference type="InterPro" id="IPR046929">
    <property type="entry name" value="HTH_Tnp"/>
</dbReference>
<comment type="caution">
    <text evidence="1">The sequence shown here is derived from an EMBL/GenBank/DDBJ whole genome shotgun (WGS) entry which is preliminary data.</text>
</comment>
<evidence type="ECO:0008006" key="3">
    <source>
        <dbReference type="Google" id="ProtNLM"/>
    </source>
</evidence>
<evidence type="ECO:0000313" key="1">
    <source>
        <dbReference type="EMBL" id="MCD4837946.1"/>
    </source>
</evidence>
<keyword evidence="2" id="KW-1185">Reference proteome</keyword>
<dbReference type="EMBL" id="JAJODE010000005">
    <property type="protein sequence ID" value="MCD4837946.1"/>
    <property type="molecule type" value="Genomic_DNA"/>
</dbReference>
<evidence type="ECO:0000313" key="2">
    <source>
        <dbReference type="Proteomes" id="UP001162836"/>
    </source>
</evidence>
<protein>
    <recommendedName>
        <fullName evidence="3">Transposase</fullName>
    </recommendedName>
</protein>
<dbReference type="Pfam" id="PF20310">
    <property type="entry name" value="HTH_Tnp_2"/>
    <property type="match status" value="1"/>
</dbReference>
<accession>A0ABS8QGK6</accession>
<sequence>MSKILFSPKEIQKLQKNPNVQQVSERATTYTDEFKRKFIDEYLAGKTPRQIFNEHGFDEEIIGIKRIETIWLSLA</sequence>
<dbReference type="Proteomes" id="UP001162836">
    <property type="component" value="Unassembled WGS sequence"/>
</dbReference>
<organism evidence="1 2">
    <name type="scientific">Neobacillus sedimentimangrovi</name>
    <dbReference type="NCBI Taxonomy" id="2699460"/>
    <lineage>
        <taxon>Bacteria</taxon>
        <taxon>Bacillati</taxon>
        <taxon>Bacillota</taxon>
        <taxon>Bacilli</taxon>
        <taxon>Bacillales</taxon>
        <taxon>Bacillaceae</taxon>
        <taxon>Neobacillus</taxon>
    </lineage>
</organism>
<proteinExistence type="predicted"/>
<dbReference type="RefSeq" id="WP_349291550.1">
    <property type="nucleotide sequence ID" value="NZ_JAJODE010000005.1"/>
</dbReference>
<reference evidence="1 2" key="1">
    <citation type="journal article" date="2023" name="Antonie Van Leeuwenhoek">
        <title>Unveiling the genomic potential of a novel thermostable glycoside hydrolases producing Neobacillus sedimentimangrovi UE25.</title>
        <authorList>
            <person name="Ejaz U."/>
            <person name="Saleem F."/>
            <person name="Rashid R."/>
            <person name="Hasan K.A."/>
            <person name="Syed M.N."/>
            <person name="Sohail M."/>
        </authorList>
    </citation>
    <scope>NUCLEOTIDE SEQUENCE [LARGE SCALE GENOMIC DNA]</scope>
    <source>
        <strain evidence="1 2">UE25</strain>
    </source>
</reference>